<gene>
    <name evidence="1" type="ORF">BBBOND_0308160</name>
</gene>
<name>A0A061DAB3_BABBI</name>
<dbReference type="Proteomes" id="UP000033188">
    <property type="component" value="Chromosome 3"/>
</dbReference>
<dbReference type="GeneID" id="24565453"/>
<dbReference type="EMBL" id="LK391709">
    <property type="protein sequence ID" value="CDR96912.1"/>
    <property type="molecule type" value="Genomic_DNA"/>
</dbReference>
<evidence type="ECO:0000313" key="1">
    <source>
        <dbReference type="EMBL" id="CDR96912.1"/>
    </source>
</evidence>
<organism evidence="1 2">
    <name type="scientific">Babesia bigemina</name>
    <dbReference type="NCBI Taxonomy" id="5866"/>
    <lineage>
        <taxon>Eukaryota</taxon>
        <taxon>Sar</taxon>
        <taxon>Alveolata</taxon>
        <taxon>Apicomplexa</taxon>
        <taxon>Aconoidasida</taxon>
        <taxon>Piroplasmida</taxon>
        <taxon>Babesiidae</taxon>
        <taxon>Babesia</taxon>
    </lineage>
</organism>
<accession>A0A061DAB3</accession>
<dbReference type="VEuPathDB" id="PiroplasmaDB:BBBOND_0308160"/>
<dbReference type="RefSeq" id="XP_012769098.1">
    <property type="nucleotide sequence ID" value="XM_012913644.1"/>
</dbReference>
<proteinExistence type="predicted"/>
<protein>
    <submittedName>
        <fullName evidence="1">Uncharacterized protein</fullName>
    </submittedName>
</protein>
<evidence type="ECO:0000313" key="2">
    <source>
        <dbReference type="Proteomes" id="UP000033188"/>
    </source>
</evidence>
<reference evidence="2" key="1">
    <citation type="journal article" date="2014" name="Nucleic Acids Res.">
        <title>The evolutionary dynamics of variant antigen genes in Babesia reveal a history of genomic innovation underlying host-parasite interaction.</title>
        <authorList>
            <person name="Jackson A.P."/>
            <person name="Otto T.D."/>
            <person name="Darby A."/>
            <person name="Ramaprasad A."/>
            <person name="Xia D."/>
            <person name="Echaide I.E."/>
            <person name="Farber M."/>
            <person name="Gahlot S."/>
            <person name="Gamble J."/>
            <person name="Gupta D."/>
            <person name="Gupta Y."/>
            <person name="Jackson L."/>
            <person name="Malandrin L."/>
            <person name="Malas T.B."/>
            <person name="Moussa E."/>
            <person name="Nair M."/>
            <person name="Reid A.J."/>
            <person name="Sanders M."/>
            <person name="Sharma J."/>
            <person name="Tracey A."/>
            <person name="Quail M.A."/>
            <person name="Weir W."/>
            <person name="Wastling J.M."/>
            <person name="Hall N."/>
            <person name="Willadsen P."/>
            <person name="Lingelbach K."/>
            <person name="Shiels B."/>
            <person name="Tait A."/>
            <person name="Berriman M."/>
            <person name="Allred D.R."/>
            <person name="Pain A."/>
        </authorList>
    </citation>
    <scope>NUCLEOTIDE SEQUENCE [LARGE SCALE GENOMIC DNA]</scope>
    <source>
        <strain evidence="2">Bond</strain>
    </source>
</reference>
<sequence>MAIHKVFIISGSHIFSHRNTSSYLRGNTLYDSAGASPPRVSSCLPSRSRTTTPSNTELTFGNSYCN</sequence>
<keyword evidence="2" id="KW-1185">Reference proteome</keyword>
<dbReference type="AlphaFoldDB" id="A0A061DAB3"/>
<dbReference type="KEGG" id="bbig:BBBOND_0308160"/>